<feature type="domain" description="GIL1/IRKI C-terminal" evidence="2">
    <location>
        <begin position="385"/>
        <end position="441"/>
    </location>
</feature>
<comment type="caution">
    <text evidence="3">The sequence shown here is derived from an EMBL/GenBank/DDBJ whole genome shotgun (WGS) entry which is preliminary data.</text>
</comment>
<dbReference type="Pfam" id="PF04859">
    <property type="entry name" value="DUF641"/>
    <property type="match status" value="1"/>
</dbReference>
<evidence type="ECO:0000259" key="2">
    <source>
        <dbReference type="Pfam" id="PF24994"/>
    </source>
</evidence>
<protein>
    <submittedName>
        <fullName evidence="3">Protein gravitropic in the light 1</fullName>
    </submittedName>
</protein>
<dbReference type="InterPro" id="IPR056813">
    <property type="entry name" value="GIL1_IRKI_C"/>
</dbReference>
<dbReference type="Pfam" id="PF24994">
    <property type="entry name" value="GIL1_IRKI_C"/>
    <property type="match status" value="1"/>
</dbReference>
<gene>
    <name evidence="3" type="primary">GIL1_0</name>
    <name evidence="3" type="ORF">CK203_072462</name>
</gene>
<reference evidence="3 4" key="1">
    <citation type="journal article" date="2018" name="PLoS Genet.">
        <title>Population sequencing reveals clonal diversity and ancestral inbreeding in the grapevine cultivar Chardonnay.</title>
        <authorList>
            <person name="Roach M.J."/>
            <person name="Johnson D.L."/>
            <person name="Bohlmann J."/>
            <person name="van Vuuren H.J."/>
            <person name="Jones S.J."/>
            <person name="Pretorius I.S."/>
            <person name="Schmidt S.A."/>
            <person name="Borneman A.R."/>
        </authorList>
    </citation>
    <scope>NUCLEOTIDE SEQUENCE [LARGE SCALE GENOMIC DNA]</scope>
    <source>
        <strain evidence="4">cv. Chardonnay</strain>
        <tissue evidence="3">Leaf</tissue>
    </source>
</reference>
<accession>A0A438F9B2</accession>
<dbReference type="InterPro" id="IPR006943">
    <property type="entry name" value="DUF641_pln"/>
</dbReference>
<proteinExistence type="predicted"/>
<evidence type="ECO:0000313" key="3">
    <source>
        <dbReference type="EMBL" id="RVW56541.1"/>
    </source>
</evidence>
<dbReference type="AlphaFoldDB" id="A0A438F9B2"/>
<evidence type="ECO:0000259" key="1">
    <source>
        <dbReference type="Pfam" id="PF04859"/>
    </source>
</evidence>
<dbReference type="InterPro" id="IPR040225">
    <property type="entry name" value="GIL1-like"/>
</dbReference>
<feature type="domain" description="DUF641" evidence="1">
    <location>
        <begin position="96"/>
        <end position="205"/>
    </location>
</feature>
<name>A0A438F9B2_VITVI</name>
<evidence type="ECO:0000313" key="4">
    <source>
        <dbReference type="Proteomes" id="UP000288805"/>
    </source>
</evidence>
<dbReference type="Proteomes" id="UP000288805">
    <property type="component" value="Unassembled WGS sequence"/>
</dbReference>
<dbReference type="EMBL" id="QGNW01001077">
    <property type="protein sequence ID" value="RVW56541.1"/>
    <property type="molecule type" value="Genomic_DNA"/>
</dbReference>
<dbReference type="GO" id="GO:0009639">
    <property type="term" value="P:response to red or far red light"/>
    <property type="evidence" value="ECO:0007669"/>
    <property type="project" value="InterPro"/>
</dbReference>
<dbReference type="GO" id="GO:0009959">
    <property type="term" value="P:negative gravitropism"/>
    <property type="evidence" value="ECO:0007669"/>
    <property type="project" value="InterPro"/>
</dbReference>
<organism evidence="3 4">
    <name type="scientific">Vitis vinifera</name>
    <name type="common">Grape</name>
    <dbReference type="NCBI Taxonomy" id="29760"/>
    <lineage>
        <taxon>Eukaryota</taxon>
        <taxon>Viridiplantae</taxon>
        <taxon>Streptophyta</taxon>
        <taxon>Embryophyta</taxon>
        <taxon>Tracheophyta</taxon>
        <taxon>Spermatophyta</taxon>
        <taxon>Magnoliopsida</taxon>
        <taxon>eudicotyledons</taxon>
        <taxon>Gunneridae</taxon>
        <taxon>Pentapetalae</taxon>
        <taxon>rosids</taxon>
        <taxon>Vitales</taxon>
        <taxon>Vitaceae</taxon>
        <taxon>Viteae</taxon>
        <taxon>Vitis</taxon>
    </lineage>
</organism>
<dbReference type="PANTHER" id="PTHR31161">
    <property type="entry name" value="PROTEIN GRAVITROPIC IN THE LIGHT 1"/>
    <property type="match status" value="1"/>
</dbReference>
<sequence length="447" mass="49933">MECGSVTKPSKSSSNITEIVSRFARVCRFRSVGVFSSSENPGHTRHDHCPSNGDVVMVEGCSDATEETECKAEKVHPQPVEGLSRSGACGGGNVEILKLFDTVSSLKLAYIQLQQAHIPYDPEKIKAANELVVAEVEALCKIKRAYKEKKHLGKVKLGSSHSELIQVKEKLLEQLKSQATAKDSEILSLRGQLEDLDLKNAELTDKLERRCLEEEKVGVFNQPSFQDAFNAASKAIHDFAKPLISFMKVSGWDLDLAANAIEEDAVVYSKRCHKKYAFEAYIARRMFHGISIQSCNFEYGTGFDDPVGALIEDPDSGFAKFCRTKYILVVHPKMEASFFGNLDHRMLVMRGKHPRTPFYQAFVKMAKCVWVLLGIAASVKPKAEIFEVKRGSEFSDVYMECVEGDKEPTGGFDEGQTRLKVEFMVMPGFRIGDTLVRSRVYLSKMRS</sequence>